<proteinExistence type="predicted"/>
<dbReference type="AlphaFoldDB" id="A0A418N0N0"/>
<feature type="domain" description="Ferritin/DPS" evidence="2">
    <location>
        <begin position="48"/>
        <end position="183"/>
    </location>
</feature>
<sequence>MTKPAGREDAGPPPPVVRTRELRDRALFDLDDGPVTPSNRADLPALAELLNVLLASLVVASLQHDQHALLVGAPADRPVAEFLHACADRDRAGARLLAARIRQLGYHADLDPQHLTGRSRVAFQTFPDGDLAGILTQNLIGARILVQTLQEAVRWVGDDDPTTRRLLEGLLAEKEAQAANLSAPCSAVPRPRPATRDRSSARP</sequence>
<dbReference type="Proteomes" id="UP000283832">
    <property type="component" value="Unassembled WGS sequence"/>
</dbReference>
<evidence type="ECO:0000313" key="3">
    <source>
        <dbReference type="EMBL" id="RIV40891.1"/>
    </source>
</evidence>
<gene>
    <name evidence="3" type="ORF">D2L64_04700</name>
</gene>
<evidence type="ECO:0000313" key="4">
    <source>
        <dbReference type="Proteomes" id="UP000283832"/>
    </source>
</evidence>
<evidence type="ECO:0000259" key="2">
    <source>
        <dbReference type="Pfam" id="PF00210"/>
    </source>
</evidence>
<name>A0A418N0N0_9ACTN</name>
<organism evidence="3 4">
    <name type="scientific">Micromonospora radicis</name>
    <dbReference type="NCBI Taxonomy" id="1894971"/>
    <lineage>
        <taxon>Bacteria</taxon>
        <taxon>Bacillati</taxon>
        <taxon>Actinomycetota</taxon>
        <taxon>Actinomycetes</taxon>
        <taxon>Micromonosporales</taxon>
        <taxon>Micromonosporaceae</taxon>
        <taxon>Micromonospora</taxon>
    </lineage>
</organism>
<dbReference type="SUPFAM" id="SSF47240">
    <property type="entry name" value="Ferritin-like"/>
    <property type="match status" value="1"/>
</dbReference>
<dbReference type="GO" id="GO:0008199">
    <property type="term" value="F:ferric iron binding"/>
    <property type="evidence" value="ECO:0007669"/>
    <property type="project" value="InterPro"/>
</dbReference>
<comment type="caution">
    <text evidence="3">The sequence shown here is derived from an EMBL/GenBank/DDBJ whole genome shotgun (WGS) entry which is preliminary data.</text>
</comment>
<dbReference type="InterPro" id="IPR009078">
    <property type="entry name" value="Ferritin-like_SF"/>
</dbReference>
<dbReference type="RefSeq" id="WP_119573407.1">
    <property type="nucleotide sequence ID" value="NZ_QXEC01000002.1"/>
</dbReference>
<reference evidence="3 4" key="1">
    <citation type="submission" date="2018-08" db="EMBL/GenBank/DDBJ databases">
        <title>Jishengella sp. nov., isolated from a root of Azadirachta indica A. Juss. var. siamensis Valenton.</title>
        <authorList>
            <person name="Kuncharoen N."/>
            <person name="Tanasupawat S."/>
            <person name="Kudo T."/>
            <person name="Ohkuma M."/>
        </authorList>
    </citation>
    <scope>NUCLEOTIDE SEQUENCE [LARGE SCALE GENOMIC DNA]</scope>
    <source>
        <strain evidence="3 4">AZ1-13</strain>
    </source>
</reference>
<dbReference type="CDD" id="cd00657">
    <property type="entry name" value="Ferritin_like"/>
    <property type="match status" value="1"/>
</dbReference>
<dbReference type="Pfam" id="PF00210">
    <property type="entry name" value="Ferritin"/>
    <property type="match status" value="1"/>
</dbReference>
<feature type="compositionally biased region" description="Basic and acidic residues" evidence="1">
    <location>
        <begin position="194"/>
        <end position="203"/>
    </location>
</feature>
<dbReference type="InterPro" id="IPR012347">
    <property type="entry name" value="Ferritin-like"/>
</dbReference>
<protein>
    <submittedName>
        <fullName evidence="3">Ferritin-like domain-containing protein</fullName>
    </submittedName>
</protein>
<dbReference type="EMBL" id="QXEC01000002">
    <property type="protein sequence ID" value="RIV40891.1"/>
    <property type="molecule type" value="Genomic_DNA"/>
</dbReference>
<dbReference type="OrthoDB" id="4271929at2"/>
<dbReference type="InterPro" id="IPR008331">
    <property type="entry name" value="Ferritin_DPS_dom"/>
</dbReference>
<accession>A0A418N0N0</accession>
<feature type="region of interest" description="Disordered" evidence="1">
    <location>
        <begin position="181"/>
        <end position="203"/>
    </location>
</feature>
<keyword evidence="4" id="KW-1185">Reference proteome</keyword>
<dbReference type="Gene3D" id="1.20.1260.10">
    <property type="match status" value="1"/>
</dbReference>
<evidence type="ECO:0000256" key="1">
    <source>
        <dbReference type="SAM" id="MobiDB-lite"/>
    </source>
</evidence>